<reference evidence="2" key="1">
    <citation type="submission" date="2017-08" db="EMBL/GenBank/DDBJ databases">
        <authorList>
            <person name="Polle J.E."/>
            <person name="Barry K."/>
            <person name="Cushman J."/>
            <person name="Schmutz J."/>
            <person name="Tran D."/>
            <person name="Hathwaick L.T."/>
            <person name="Yim W.C."/>
            <person name="Jenkins J."/>
            <person name="Mckie-Krisberg Z.M."/>
            <person name="Prochnik S."/>
            <person name="Lindquist E."/>
            <person name="Dockter R.B."/>
            <person name="Adam C."/>
            <person name="Molina H."/>
            <person name="Bunkerborg J."/>
            <person name="Jin E."/>
            <person name="Buchheim M."/>
            <person name="Magnuson J."/>
        </authorList>
    </citation>
    <scope>NUCLEOTIDE SEQUENCE</scope>
    <source>
        <strain evidence="2">CCAP 19/18</strain>
    </source>
</reference>
<protein>
    <recommendedName>
        <fullName evidence="4">Encoded protein</fullName>
    </recommendedName>
</protein>
<evidence type="ECO:0008006" key="4">
    <source>
        <dbReference type="Google" id="ProtNLM"/>
    </source>
</evidence>
<keyword evidence="3" id="KW-1185">Reference proteome</keyword>
<feature type="compositionally biased region" description="Low complexity" evidence="1">
    <location>
        <begin position="19"/>
        <end position="39"/>
    </location>
</feature>
<dbReference type="Proteomes" id="UP000815325">
    <property type="component" value="Unassembled WGS sequence"/>
</dbReference>
<evidence type="ECO:0000313" key="2">
    <source>
        <dbReference type="EMBL" id="KAF5832558.1"/>
    </source>
</evidence>
<proteinExistence type="predicted"/>
<comment type="caution">
    <text evidence="2">The sequence shown here is derived from an EMBL/GenBank/DDBJ whole genome shotgun (WGS) entry which is preliminary data.</text>
</comment>
<dbReference type="EMBL" id="MU069864">
    <property type="protein sequence ID" value="KAF5832558.1"/>
    <property type="molecule type" value="Genomic_DNA"/>
</dbReference>
<feature type="compositionally biased region" description="Basic and acidic residues" evidence="1">
    <location>
        <begin position="40"/>
        <end position="52"/>
    </location>
</feature>
<name>A0ABQ7GDE8_DUNSA</name>
<gene>
    <name evidence="2" type="ORF">DUNSADRAFT_11488</name>
</gene>
<feature type="region of interest" description="Disordered" evidence="1">
    <location>
        <begin position="1"/>
        <end position="62"/>
    </location>
</feature>
<evidence type="ECO:0000256" key="1">
    <source>
        <dbReference type="SAM" id="MobiDB-lite"/>
    </source>
</evidence>
<sequence>MQQGAEEAGADERPESTPSGRRSLSYSRGRRSLSVTRLRLSVDRANEGRDQSPGKSSCSGCCQVPTLGCCSVPTLVL</sequence>
<organism evidence="2 3">
    <name type="scientific">Dunaliella salina</name>
    <name type="common">Green alga</name>
    <name type="synonym">Protococcus salinus</name>
    <dbReference type="NCBI Taxonomy" id="3046"/>
    <lineage>
        <taxon>Eukaryota</taxon>
        <taxon>Viridiplantae</taxon>
        <taxon>Chlorophyta</taxon>
        <taxon>core chlorophytes</taxon>
        <taxon>Chlorophyceae</taxon>
        <taxon>CS clade</taxon>
        <taxon>Chlamydomonadales</taxon>
        <taxon>Dunaliellaceae</taxon>
        <taxon>Dunaliella</taxon>
    </lineage>
</organism>
<accession>A0ABQ7GDE8</accession>
<evidence type="ECO:0000313" key="3">
    <source>
        <dbReference type="Proteomes" id="UP000815325"/>
    </source>
</evidence>